<dbReference type="InterPro" id="IPR022617">
    <property type="entry name" value="Rad60/SUMO-like_dom"/>
</dbReference>
<dbReference type="GeneID" id="91094215"/>
<reference evidence="2 3" key="1">
    <citation type="submission" date="2024-01" db="EMBL/GenBank/DDBJ databases">
        <title>Comparative genomics of Cryptococcus and Kwoniella reveals pathogenesis evolution and contrasting modes of karyotype evolution via chromosome fusion or intercentromeric recombination.</title>
        <authorList>
            <person name="Coelho M.A."/>
            <person name="David-Palma M."/>
            <person name="Shea T."/>
            <person name="Bowers K."/>
            <person name="McGinley-Smith S."/>
            <person name="Mohammad A.W."/>
            <person name="Gnirke A."/>
            <person name="Yurkov A.M."/>
            <person name="Nowrousian M."/>
            <person name="Sun S."/>
            <person name="Cuomo C.A."/>
            <person name="Heitman J."/>
        </authorList>
    </citation>
    <scope>NUCLEOTIDE SEQUENCE [LARGE SCALE GENOMIC DNA]</scope>
    <source>
        <strain evidence="2 3">CBS 6074</strain>
    </source>
</reference>
<dbReference type="CDD" id="cd01763">
    <property type="entry name" value="Ubl_SUMO_like"/>
    <property type="match status" value="1"/>
</dbReference>
<proteinExistence type="predicted"/>
<protein>
    <recommendedName>
        <fullName evidence="1">Rad60/SUMO-like domain-containing protein</fullName>
    </recommendedName>
</protein>
<evidence type="ECO:0000313" key="3">
    <source>
        <dbReference type="Proteomes" id="UP001355207"/>
    </source>
</evidence>
<feature type="domain" description="Rad60/SUMO-like" evidence="1">
    <location>
        <begin position="22"/>
        <end position="83"/>
    </location>
</feature>
<dbReference type="Gene3D" id="3.10.20.90">
    <property type="entry name" value="Phosphatidylinositol 3-kinase Catalytic Subunit, Chain A, domain 1"/>
    <property type="match status" value="1"/>
</dbReference>
<evidence type="ECO:0000259" key="1">
    <source>
        <dbReference type="Pfam" id="PF11976"/>
    </source>
</evidence>
<dbReference type="Proteomes" id="UP001355207">
    <property type="component" value="Chromosome 4"/>
</dbReference>
<dbReference type="SUPFAM" id="SSF54236">
    <property type="entry name" value="Ubiquitin-like"/>
    <property type="match status" value="1"/>
</dbReference>
<dbReference type="InterPro" id="IPR029071">
    <property type="entry name" value="Ubiquitin-like_domsf"/>
</dbReference>
<name>A0AAX4JVP8_9TREE</name>
<dbReference type="AlphaFoldDB" id="A0AAX4JVP8"/>
<gene>
    <name evidence="2" type="ORF">L201_003545</name>
</gene>
<keyword evidence="3" id="KW-1185">Reference proteome</keyword>
<dbReference type="RefSeq" id="XP_066075395.1">
    <property type="nucleotide sequence ID" value="XM_066219298.1"/>
</dbReference>
<dbReference type="Pfam" id="PF11976">
    <property type="entry name" value="Rad60-SLD"/>
    <property type="match status" value="1"/>
</dbReference>
<sequence length="105" mass="12063">MSGADSDSEPEVEGLKEEGKIVIMMKPTNHEPEVPFKVKQTTPFEKVFKAFEGKLRVDQGSYQYQYNGQRVYDDTTPKMLEMKIGKRYDIDAHLPQFGGQCIDRD</sequence>
<organism evidence="2 3">
    <name type="scientific">Kwoniella dendrophila CBS 6074</name>
    <dbReference type="NCBI Taxonomy" id="1295534"/>
    <lineage>
        <taxon>Eukaryota</taxon>
        <taxon>Fungi</taxon>
        <taxon>Dikarya</taxon>
        <taxon>Basidiomycota</taxon>
        <taxon>Agaricomycotina</taxon>
        <taxon>Tremellomycetes</taxon>
        <taxon>Tremellales</taxon>
        <taxon>Cryptococcaceae</taxon>
        <taxon>Kwoniella</taxon>
    </lineage>
</organism>
<evidence type="ECO:0000313" key="2">
    <source>
        <dbReference type="EMBL" id="WWC88632.1"/>
    </source>
</evidence>
<dbReference type="EMBL" id="CP144101">
    <property type="protein sequence ID" value="WWC88632.1"/>
    <property type="molecule type" value="Genomic_DNA"/>
</dbReference>
<accession>A0AAX4JVP8</accession>